<dbReference type="VEuPathDB" id="TriTrypDB:BSAL_47445"/>
<keyword evidence="5" id="KW-1185">Reference proteome</keyword>
<reference evidence="5" key="1">
    <citation type="submission" date="2015-09" db="EMBL/GenBank/DDBJ databases">
        <authorList>
            <consortium name="Pathogen Informatics"/>
        </authorList>
    </citation>
    <scope>NUCLEOTIDE SEQUENCE [LARGE SCALE GENOMIC DNA]</scope>
    <source>
        <strain evidence="5">Lake Konstanz</strain>
    </source>
</reference>
<dbReference type="Gene3D" id="2.120.10.30">
    <property type="entry name" value="TolB, C-terminal domain"/>
    <property type="match status" value="1"/>
</dbReference>
<evidence type="ECO:0000256" key="1">
    <source>
        <dbReference type="ARBA" id="ARBA00004613"/>
    </source>
</evidence>
<dbReference type="EMBL" id="CYKH01002228">
    <property type="protein sequence ID" value="CUG94290.1"/>
    <property type="molecule type" value="Genomic_DNA"/>
</dbReference>
<gene>
    <name evidence="4" type="ORF">BSAL_47445</name>
</gene>
<protein>
    <submittedName>
        <fullName evidence="4">Uncharacterized protein</fullName>
    </submittedName>
</protein>
<feature type="non-terminal residue" evidence="4">
    <location>
        <position position="181"/>
    </location>
</feature>
<evidence type="ECO:0000313" key="4">
    <source>
        <dbReference type="EMBL" id="CUG94290.1"/>
    </source>
</evidence>
<accession>A0A0S4JS04</accession>
<dbReference type="GO" id="GO:0005576">
    <property type="term" value="C:extracellular region"/>
    <property type="evidence" value="ECO:0007669"/>
    <property type="project" value="UniProtKB-SubCell"/>
</dbReference>
<dbReference type="OrthoDB" id="9977471at2759"/>
<evidence type="ECO:0000313" key="5">
    <source>
        <dbReference type="Proteomes" id="UP000051952"/>
    </source>
</evidence>
<dbReference type="PANTHER" id="PTHR10009">
    <property type="entry name" value="PROTEIN YELLOW-RELATED"/>
    <property type="match status" value="1"/>
</dbReference>
<evidence type="ECO:0000256" key="3">
    <source>
        <dbReference type="ARBA" id="ARBA00022525"/>
    </source>
</evidence>
<name>A0A0S4JS04_BODSA</name>
<dbReference type="InterPro" id="IPR017996">
    <property type="entry name" value="MRJP/yellow-related"/>
</dbReference>
<sequence length="181" mass="20478">MLCSYQVDFFDHLSYIMKNEFTIRPIQMSSAGIMPTSIVVLGSLITMLVSADTWCASPQCTSLEMTAEFVMVDYDWTGSGYVNSSDAQHAGVFIPSSNLVTGINFYRNTTFLCVPRWRSGVPSTLNTLEFDATSGAPVLKPFPNWDWQRNVLHYVQAVYVDRVRGNIWIIDTGRENFYNND</sequence>
<organism evidence="4 5">
    <name type="scientific">Bodo saltans</name>
    <name type="common">Flagellated protozoan</name>
    <dbReference type="NCBI Taxonomy" id="75058"/>
    <lineage>
        <taxon>Eukaryota</taxon>
        <taxon>Discoba</taxon>
        <taxon>Euglenozoa</taxon>
        <taxon>Kinetoplastea</taxon>
        <taxon>Metakinetoplastina</taxon>
        <taxon>Eubodonida</taxon>
        <taxon>Bodonidae</taxon>
        <taxon>Bodo</taxon>
    </lineage>
</organism>
<dbReference type="AlphaFoldDB" id="A0A0S4JS04"/>
<comment type="similarity">
    <text evidence="2">Belongs to the major royal jelly protein family.</text>
</comment>
<dbReference type="Proteomes" id="UP000051952">
    <property type="component" value="Unassembled WGS sequence"/>
</dbReference>
<keyword evidence="3" id="KW-0964">Secreted</keyword>
<evidence type="ECO:0000256" key="2">
    <source>
        <dbReference type="ARBA" id="ARBA00009127"/>
    </source>
</evidence>
<dbReference type="InterPro" id="IPR011042">
    <property type="entry name" value="6-blade_b-propeller_TolB-like"/>
</dbReference>
<comment type="subcellular location">
    <subcellularLocation>
        <location evidence="1">Secreted</location>
    </subcellularLocation>
</comment>
<proteinExistence type="inferred from homology"/>
<dbReference type="PANTHER" id="PTHR10009:SF18">
    <property type="entry name" value="PROTEIN YELLOW-LIKE PROTEIN"/>
    <property type="match status" value="1"/>
</dbReference>